<gene>
    <name evidence="1" type="ORF">PFISCL1PPCAC_7409</name>
</gene>
<evidence type="ECO:0000313" key="1">
    <source>
        <dbReference type="EMBL" id="GMT16112.1"/>
    </source>
</evidence>
<proteinExistence type="predicted"/>
<feature type="non-terminal residue" evidence="1">
    <location>
        <position position="96"/>
    </location>
</feature>
<dbReference type="Proteomes" id="UP001432322">
    <property type="component" value="Unassembled WGS sequence"/>
</dbReference>
<dbReference type="EMBL" id="BTSY01000002">
    <property type="protein sequence ID" value="GMT16112.1"/>
    <property type="molecule type" value="Genomic_DNA"/>
</dbReference>
<organism evidence="1 2">
    <name type="scientific">Pristionchus fissidentatus</name>
    <dbReference type="NCBI Taxonomy" id="1538716"/>
    <lineage>
        <taxon>Eukaryota</taxon>
        <taxon>Metazoa</taxon>
        <taxon>Ecdysozoa</taxon>
        <taxon>Nematoda</taxon>
        <taxon>Chromadorea</taxon>
        <taxon>Rhabditida</taxon>
        <taxon>Rhabditina</taxon>
        <taxon>Diplogasteromorpha</taxon>
        <taxon>Diplogasteroidea</taxon>
        <taxon>Neodiplogasteridae</taxon>
        <taxon>Pristionchus</taxon>
    </lineage>
</organism>
<name>A0AAV5VBK2_9BILA</name>
<protein>
    <submittedName>
        <fullName evidence="1">Uncharacterized protein</fullName>
    </submittedName>
</protein>
<accession>A0AAV5VBK2</accession>
<evidence type="ECO:0000313" key="2">
    <source>
        <dbReference type="Proteomes" id="UP001432322"/>
    </source>
</evidence>
<reference evidence="1" key="1">
    <citation type="submission" date="2023-10" db="EMBL/GenBank/DDBJ databases">
        <title>Genome assembly of Pristionchus species.</title>
        <authorList>
            <person name="Yoshida K."/>
            <person name="Sommer R.J."/>
        </authorList>
    </citation>
    <scope>NUCLEOTIDE SEQUENCE</scope>
    <source>
        <strain evidence="1">RS5133</strain>
    </source>
</reference>
<comment type="caution">
    <text evidence="1">The sequence shown here is derived from an EMBL/GenBank/DDBJ whole genome shotgun (WGS) entry which is preliminary data.</text>
</comment>
<keyword evidence="2" id="KW-1185">Reference proteome</keyword>
<feature type="non-terminal residue" evidence="1">
    <location>
        <position position="1"/>
    </location>
</feature>
<dbReference type="AlphaFoldDB" id="A0AAV5VBK2"/>
<sequence length="96" mass="10773">PICFLGLVISQEIAEPKEGRLRRDIRIMTGKRVSQFGSFSCFALHWNSKSNNNYENIVDARLTLVEADDKEIPVAKSTREVLERAAIHLPSSSVCV</sequence>